<evidence type="ECO:0000313" key="3">
    <source>
        <dbReference type="Proteomes" id="UP001169069"/>
    </source>
</evidence>
<dbReference type="EMBL" id="JAQIBD010000003">
    <property type="protein sequence ID" value="MDM5272229.1"/>
    <property type="molecule type" value="Genomic_DNA"/>
</dbReference>
<sequence>MSELYTNYAHTIVFLHVLSAFIWVGGMIAIRFAVHPSMQSIDDAKIKLGKTLMLVGKFFHLVIPFILLILITGLIMAIALQGHHGGQKMIFIFKESIWVVMAVNFSWMYLKRRKAQKLFDAGDLPGAKASVALIPKLLLPINILLGIAALWTGIALRGL</sequence>
<proteinExistence type="predicted"/>
<protein>
    <recommendedName>
        <fullName evidence="4">Copper resistance protein D domain-containing protein</fullName>
    </recommendedName>
</protein>
<keyword evidence="3" id="KW-1185">Reference proteome</keyword>
<evidence type="ECO:0008006" key="4">
    <source>
        <dbReference type="Google" id="ProtNLM"/>
    </source>
</evidence>
<evidence type="ECO:0000256" key="1">
    <source>
        <dbReference type="SAM" id="Phobius"/>
    </source>
</evidence>
<keyword evidence="1" id="KW-0812">Transmembrane</keyword>
<comment type="caution">
    <text evidence="2">The sequence shown here is derived from an EMBL/GenBank/DDBJ whole genome shotgun (WGS) entry which is preliminary data.</text>
</comment>
<accession>A0ABT7R0C7</accession>
<organism evidence="2 3">
    <name type="scientific">Sulfurovum zhangzhouensis</name>
    <dbReference type="NCBI Taxonomy" id="3019067"/>
    <lineage>
        <taxon>Bacteria</taxon>
        <taxon>Pseudomonadati</taxon>
        <taxon>Campylobacterota</taxon>
        <taxon>Epsilonproteobacteria</taxon>
        <taxon>Campylobacterales</taxon>
        <taxon>Sulfurovaceae</taxon>
        <taxon>Sulfurovum</taxon>
    </lineage>
</organism>
<gene>
    <name evidence="2" type="ORF">PGH07_08550</name>
</gene>
<dbReference type="Proteomes" id="UP001169069">
    <property type="component" value="Unassembled WGS sequence"/>
</dbReference>
<dbReference type="RefSeq" id="WP_289414012.1">
    <property type="nucleotide sequence ID" value="NZ_JAQIBD010000003.1"/>
</dbReference>
<feature type="transmembrane region" description="Helical" evidence="1">
    <location>
        <begin position="12"/>
        <end position="34"/>
    </location>
</feature>
<reference evidence="2" key="1">
    <citation type="submission" date="2023-01" db="EMBL/GenBank/DDBJ databases">
        <title>Sulfurovum sp. zt1-1 genome assembly.</title>
        <authorList>
            <person name="Wang J."/>
        </authorList>
    </citation>
    <scope>NUCLEOTIDE SEQUENCE</scope>
    <source>
        <strain evidence="2">Zt1-1</strain>
    </source>
</reference>
<name>A0ABT7R0C7_9BACT</name>
<keyword evidence="1" id="KW-1133">Transmembrane helix</keyword>
<evidence type="ECO:0000313" key="2">
    <source>
        <dbReference type="EMBL" id="MDM5272229.1"/>
    </source>
</evidence>
<feature type="transmembrane region" description="Helical" evidence="1">
    <location>
        <begin position="91"/>
        <end position="110"/>
    </location>
</feature>
<keyword evidence="1" id="KW-0472">Membrane</keyword>
<feature type="transmembrane region" description="Helical" evidence="1">
    <location>
        <begin position="54"/>
        <end position="79"/>
    </location>
</feature>
<feature type="transmembrane region" description="Helical" evidence="1">
    <location>
        <begin position="137"/>
        <end position="156"/>
    </location>
</feature>